<proteinExistence type="predicted"/>
<dbReference type="Proteomes" id="UP000324800">
    <property type="component" value="Unassembled WGS sequence"/>
</dbReference>
<organism evidence="1 2">
    <name type="scientific">Streblomastix strix</name>
    <dbReference type="NCBI Taxonomy" id="222440"/>
    <lineage>
        <taxon>Eukaryota</taxon>
        <taxon>Metamonada</taxon>
        <taxon>Preaxostyla</taxon>
        <taxon>Oxymonadida</taxon>
        <taxon>Streblomastigidae</taxon>
        <taxon>Streblomastix</taxon>
    </lineage>
</organism>
<accession>A0A5J4X3D7</accession>
<sequence length="129" mass="14530">MDQLPNQSSESVGELEHKVVVLTKRLRAAEFLLEHFFSPSTANTRKHSKDIFSEDSTLLPISLQATLPDIINLLNALLGRFEKPKAPRIAAGSDDPYNAPNLPSPPEIKTIDQREIIYRKKAIYFIDCI</sequence>
<evidence type="ECO:0000313" key="1">
    <source>
        <dbReference type="EMBL" id="KAA6401155.1"/>
    </source>
</evidence>
<comment type="caution">
    <text evidence="1">The sequence shown here is derived from an EMBL/GenBank/DDBJ whole genome shotgun (WGS) entry which is preliminary data.</text>
</comment>
<dbReference type="EMBL" id="SNRW01000435">
    <property type="protein sequence ID" value="KAA6401155.1"/>
    <property type="molecule type" value="Genomic_DNA"/>
</dbReference>
<gene>
    <name evidence="1" type="ORF">EZS28_003316</name>
</gene>
<reference evidence="1 2" key="1">
    <citation type="submission" date="2019-03" db="EMBL/GenBank/DDBJ databases">
        <title>Single cell metagenomics reveals metabolic interactions within the superorganism composed of flagellate Streblomastix strix and complex community of Bacteroidetes bacteria on its surface.</title>
        <authorList>
            <person name="Treitli S.C."/>
            <person name="Kolisko M."/>
            <person name="Husnik F."/>
            <person name="Keeling P."/>
            <person name="Hampl V."/>
        </authorList>
    </citation>
    <scope>NUCLEOTIDE SEQUENCE [LARGE SCALE GENOMIC DNA]</scope>
    <source>
        <strain evidence="1">ST1C</strain>
    </source>
</reference>
<protein>
    <submittedName>
        <fullName evidence="1">Uncharacterized protein</fullName>
    </submittedName>
</protein>
<evidence type="ECO:0000313" key="2">
    <source>
        <dbReference type="Proteomes" id="UP000324800"/>
    </source>
</evidence>
<dbReference type="AlphaFoldDB" id="A0A5J4X3D7"/>
<name>A0A5J4X3D7_9EUKA</name>